<evidence type="ECO:0000256" key="5">
    <source>
        <dbReference type="RuleBase" id="RU362125"/>
    </source>
</evidence>
<gene>
    <name evidence="10" type="ORF">DZF91_09495</name>
</gene>
<feature type="region of interest" description="Disordered" evidence="6">
    <location>
        <begin position="1"/>
        <end position="32"/>
    </location>
</feature>
<dbReference type="GO" id="GO:0005886">
    <property type="term" value="C:plasma membrane"/>
    <property type="evidence" value="ECO:0007669"/>
    <property type="project" value="TreeGrafter"/>
</dbReference>
<dbReference type="GO" id="GO:0050660">
    <property type="term" value="F:flavin adenine dinucleotide binding"/>
    <property type="evidence" value="ECO:0007669"/>
    <property type="project" value="InterPro"/>
</dbReference>
<evidence type="ECO:0000256" key="4">
    <source>
        <dbReference type="ARBA" id="ARBA00022827"/>
    </source>
</evidence>
<dbReference type="RefSeq" id="WP_117357104.1">
    <property type="nucleotide sequence ID" value="NZ_QURH01000180.1"/>
</dbReference>
<reference evidence="10 11" key="1">
    <citation type="submission" date="2018-08" db="EMBL/GenBank/DDBJ databases">
        <title>Actinomadura jelena sp. nov., a novel Actinomycete isolated from soil in Chad.</title>
        <authorList>
            <person name="Shi L."/>
        </authorList>
    </citation>
    <scope>NUCLEOTIDE SEQUENCE [LARGE SCALE GENOMIC DNA]</scope>
    <source>
        <strain evidence="10 11">NEAU-G17</strain>
    </source>
</reference>
<sequence>MTSSARTSASALSPASVPSTGPARPDASGAGVVTATASKPVLSGGTVDLEAFEQALGDPFDPSAPLSFARSAESDRREQFPADMCRLLDRLGMPSLYVPVEHGGALARYDELTAAVRSVARRDLTLAVGHAKTFLGGVCVWLAGRPEQARALGADIVAGVPVAWGLTEHGHGSDLLAGTMQARRDGDGYRVRGEKWPINNATRGDLICLLVRTRPEGGPRGFSLLLVDKRRLPHDRYRHLPKVPTHGIRGADISGLAMDDCPVPAGALVGTEGGGLETVLKALQLTRTVCTALSLGAADQALRITVEHAARRGLYGRTMVDLPHVRRALGRAHAALFTAEVVSVFAARAVHTMPEELSVISAVAKAYVPSRVDELIMTCEELLGVRGFLADYHEHGAFQKLHRDHRVVGVFDGSTFVNRHSLISQFTLLARGHARITANPAGVEGAADLTAALPTPRMHRLSLTARGGCGLTQGLAGAAADLRGLTADGRAPARLADLADELNGHCERLHEELALCPPSSQFAPPEAFTLARRFELCFAGAAALRVWLHNAAAGHDGLWLEACLVHVLQSLRPARTAADEAVFDRLFDALRTGAPVAPPTTGGGL</sequence>
<dbReference type="Gene3D" id="1.10.540.10">
    <property type="entry name" value="Acyl-CoA dehydrogenase/oxidase, N-terminal domain"/>
    <property type="match status" value="1"/>
</dbReference>
<dbReference type="InterPro" id="IPR009075">
    <property type="entry name" value="AcylCo_DH/oxidase_C"/>
</dbReference>
<dbReference type="Pfam" id="PF02770">
    <property type="entry name" value="Acyl-CoA_dh_M"/>
    <property type="match status" value="1"/>
</dbReference>
<dbReference type="InterPro" id="IPR037069">
    <property type="entry name" value="AcylCoA_DH/ox_N_sf"/>
</dbReference>
<dbReference type="Gene3D" id="2.40.110.10">
    <property type="entry name" value="Butyryl-CoA Dehydrogenase, subunit A, domain 2"/>
    <property type="match status" value="1"/>
</dbReference>
<dbReference type="InterPro" id="IPR006091">
    <property type="entry name" value="Acyl-CoA_Oxase/DH_mid-dom"/>
</dbReference>
<dbReference type="PANTHER" id="PTHR43884:SF19">
    <property type="entry name" value="ACYL-COA DEHYDROGENASE FADE4-RELATED"/>
    <property type="match status" value="1"/>
</dbReference>
<dbReference type="InterPro" id="IPR046373">
    <property type="entry name" value="Acyl-CoA_Oxase/DH_mid-dom_sf"/>
</dbReference>
<proteinExistence type="inferred from homology"/>
<name>A0A372JPJ2_9ACTN</name>
<dbReference type="SUPFAM" id="SSF47203">
    <property type="entry name" value="Acyl-CoA dehydrogenase C-terminal domain-like"/>
    <property type="match status" value="1"/>
</dbReference>
<dbReference type="SUPFAM" id="SSF56645">
    <property type="entry name" value="Acyl-CoA dehydrogenase NM domain-like"/>
    <property type="match status" value="1"/>
</dbReference>
<evidence type="ECO:0000256" key="2">
    <source>
        <dbReference type="ARBA" id="ARBA00009347"/>
    </source>
</evidence>
<evidence type="ECO:0000256" key="6">
    <source>
        <dbReference type="SAM" id="MobiDB-lite"/>
    </source>
</evidence>
<dbReference type="EMBL" id="QURH01000180">
    <property type="protein sequence ID" value="RFU41879.1"/>
    <property type="molecule type" value="Genomic_DNA"/>
</dbReference>
<keyword evidence="4 5" id="KW-0274">FAD</keyword>
<organism evidence="10 11">
    <name type="scientific">Actinomadura logoneensis</name>
    <dbReference type="NCBI Taxonomy" id="2293572"/>
    <lineage>
        <taxon>Bacteria</taxon>
        <taxon>Bacillati</taxon>
        <taxon>Actinomycetota</taxon>
        <taxon>Actinomycetes</taxon>
        <taxon>Streptosporangiales</taxon>
        <taxon>Thermomonosporaceae</taxon>
        <taxon>Actinomadura</taxon>
    </lineage>
</organism>
<feature type="domain" description="Acyl-CoA oxidase/dehydrogenase middle" evidence="8">
    <location>
        <begin position="164"/>
        <end position="261"/>
    </location>
</feature>
<evidence type="ECO:0000259" key="9">
    <source>
        <dbReference type="Pfam" id="PF02771"/>
    </source>
</evidence>
<dbReference type="AlphaFoldDB" id="A0A372JPJ2"/>
<dbReference type="Pfam" id="PF02771">
    <property type="entry name" value="Acyl-CoA_dh_N"/>
    <property type="match status" value="1"/>
</dbReference>
<dbReference type="Gene3D" id="1.20.140.10">
    <property type="entry name" value="Butyryl-CoA Dehydrogenase, subunit A, domain 3"/>
    <property type="match status" value="1"/>
</dbReference>
<dbReference type="PANTHER" id="PTHR43884">
    <property type="entry name" value="ACYL-COA DEHYDROGENASE"/>
    <property type="match status" value="1"/>
</dbReference>
<keyword evidence="11" id="KW-1185">Reference proteome</keyword>
<feature type="compositionally biased region" description="Low complexity" evidence="6">
    <location>
        <begin position="1"/>
        <end position="19"/>
    </location>
</feature>
<evidence type="ECO:0000256" key="3">
    <source>
        <dbReference type="ARBA" id="ARBA00022630"/>
    </source>
</evidence>
<evidence type="ECO:0000259" key="7">
    <source>
        <dbReference type="Pfam" id="PF00441"/>
    </source>
</evidence>
<comment type="caution">
    <text evidence="10">The sequence shown here is derived from an EMBL/GenBank/DDBJ whole genome shotgun (WGS) entry which is preliminary data.</text>
</comment>
<dbReference type="GO" id="GO:0003995">
    <property type="term" value="F:acyl-CoA dehydrogenase activity"/>
    <property type="evidence" value="ECO:0007669"/>
    <property type="project" value="TreeGrafter"/>
</dbReference>
<accession>A0A372JPJ2</accession>
<keyword evidence="3 5" id="KW-0285">Flavoprotein</keyword>
<dbReference type="InterPro" id="IPR013786">
    <property type="entry name" value="AcylCoA_DH/ox_N"/>
</dbReference>
<dbReference type="OrthoDB" id="3666321at2"/>
<feature type="domain" description="Acyl-CoA dehydrogenase/oxidase N-terminal" evidence="9">
    <location>
        <begin position="71"/>
        <end position="158"/>
    </location>
</feature>
<protein>
    <submittedName>
        <fullName evidence="10">Acyl-CoA dehydrogenase</fullName>
    </submittedName>
</protein>
<evidence type="ECO:0000313" key="10">
    <source>
        <dbReference type="EMBL" id="RFU41879.1"/>
    </source>
</evidence>
<comment type="similarity">
    <text evidence="2 5">Belongs to the acyl-CoA dehydrogenase family.</text>
</comment>
<evidence type="ECO:0000313" key="11">
    <source>
        <dbReference type="Proteomes" id="UP000261811"/>
    </source>
</evidence>
<keyword evidence="5" id="KW-0560">Oxidoreductase</keyword>
<dbReference type="Proteomes" id="UP000261811">
    <property type="component" value="Unassembled WGS sequence"/>
</dbReference>
<dbReference type="CDD" id="cd00567">
    <property type="entry name" value="ACAD"/>
    <property type="match status" value="1"/>
</dbReference>
<dbReference type="InterPro" id="IPR009100">
    <property type="entry name" value="AcylCoA_DH/oxidase_NM_dom_sf"/>
</dbReference>
<evidence type="ECO:0000259" key="8">
    <source>
        <dbReference type="Pfam" id="PF02770"/>
    </source>
</evidence>
<dbReference type="Pfam" id="PF00441">
    <property type="entry name" value="Acyl-CoA_dh_1"/>
    <property type="match status" value="1"/>
</dbReference>
<evidence type="ECO:0000256" key="1">
    <source>
        <dbReference type="ARBA" id="ARBA00001974"/>
    </source>
</evidence>
<feature type="domain" description="Acyl-CoA dehydrogenase/oxidase C-terminal" evidence="7">
    <location>
        <begin position="273"/>
        <end position="420"/>
    </location>
</feature>
<dbReference type="InterPro" id="IPR036250">
    <property type="entry name" value="AcylCo_DH-like_C"/>
</dbReference>
<comment type="cofactor">
    <cofactor evidence="1 5">
        <name>FAD</name>
        <dbReference type="ChEBI" id="CHEBI:57692"/>
    </cofactor>
</comment>